<dbReference type="Proteomes" id="UP001201163">
    <property type="component" value="Unassembled WGS sequence"/>
</dbReference>
<feature type="compositionally biased region" description="Low complexity" evidence="2">
    <location>
        <begin position="31"/>
        <end position="42"/>
    </location>
</feature>
<gene>
    <name evidence="3" type="ORF">EDB92DRAFT_1943865</name>
</gene>
<organism evidence="3 4">
    <name type="scientific">Lactarius akahatsu</name>
    <dbReference type="NCBI Taxonomy" id="416441"/>
    <lineage>
        <taxon>Eukaryota</taxon>
        <taxon>Fungi</taxon>
        <taxon>Dikarya</taxon>
        <taxon>Basidiomycota</taxon>
        <taxon>Agaricomycotina</taxon>
        <taxon>Agaricomycetes</taxon>
        <taxon>Russulales</taxon>
        <taxon>Russulaceae</taxon>
        <taxon>Lactarius</taxon>
    </lineage>
</organism>
<reference evidence="3" key="1">
    <citation type="submission" date="2022-01" db="EMBL/GenBank/DDBJ databases">
        <title>Comparative genomics reveals a dynamic genome evolution in the ectomycorrhizal milk-cap (Lactarius) mushrooms.</title>
        <authorList>
            <consortium name="DOE Joint Genome Institute"/>
            <person name="Lebreton A."/>
            <person name="Tang N."/>
            <person name="Kuo A."/>
            <person name="LaButti K."/>
            <person name="Drula E."/>
            <person name="Barry K."/>
            <person name="Clum A."/>
            <person name="Lipzen A."/>
            <person name="Mousain D."/>
            <person name="Ng V."/>
            <person name="Wang R."/>
            <person name="Wang X."/>
            <person name="Dai Y."/>
            <person name="Henrissat B."/>
            <person name="Grigoriev I.V."/>
            <person name="Guerin-Laguette A."/>
            <person name="Yu F."/>
            <person name="Martin F.M."/>
        </authorList>
    </citation>
    <scope>NUCLEOTIDE SEQUENCE</scope>
    <source>
        <strain evidence="3">QP</strain>
    </source>
</reference>
<evidence type="ECO:0000256" key="1">
    <source>
        <dbReference type="SAM" id="Coils"/>
    </source>
</evidence>
<sequence length="568" mass="61895">MSVSRMPSYAPPPYTGGPPNERSYGAMEQHQSSSPTQSSTAPRPRPMPPMPLRVVNLSPLSEIRPGPDEDPTRSGAHAPHSEISLQPQRSTSPHSSSPPSLTSPSATSPSSSQSPTHAYSTPLPYPTSPSKGQAFKRRLKINPLSALRLSGATRRATAQIAEHAARQAAEHARYEAELAKQREAAAEAARRAAEEAARIEEERAMRLAVAQEEAKAHVQSYLQSFLSSDPPTDEELSTAFLTCAEACKVVGLEFAAVLQEPLIEEHPPIYWAILNRPTAYGTDRAAYDSFVFALLGASQPLSLSTYAAVRLACTTASDNTLLQRLFRHVPELSPLSPSDAMLLAPLNETDLVEVMETRDGTGTFIAHIRILRFRLRMRVSKCVVVEFVASERIWALRFAVVVETSMDGRTETKWLLSLELGEQSQVVAVDADLFIEGSALQPLDSRDFEDPLLCISFGSTTSELWPGRDNGITVRLDDGPMGPHLLNESSVLVDSNGTLCAQLNARLARPVLPALVEDTSSTISPPRSLETPFSEISYPSSSNSIKSKKAKKRPRDPKVYTSLRRGGR</sequence>
<evidence type="ECO:0000256" key="2">
    <source>
        <dbReference type="SAM" id="MobiDB-lite"/>
    </source>
</evidence>
<feature type="region of interest" description="Disordered" evidence="2">
    <location>
        <begin position="518"/>
        <end position="568"/>
    </location>
</feature>
<keyword evidence="1" id="KW-0175">Coiled coil</keyword>
<feature type="compositionally biased region" description="Low complexity" evidence="2">
    <location>
        <begin position="534"/>
        <end position="545"/>
    </location>
</feature>
<feature type="compositionally biased region" description="Basic residues" evidence="2">
    <location>
        <begin position="546"/>
        <end position="555"/>
    </location>
</feature>
<evidence type="ECO:0000313" key="3">
    <source>
        <dbReference type="EMBL" id="KAH8994554.1"/>
    </source>
</evidence>
<protein>
    <submittedName>
        <fullName evidence="3">Uncharacterized protein</fullName>
    </submittedName>
</protein>
<feature type="coiled-coil region" evidence="1">
    <location>
        <begin position="164"/>
        <end position="203"/>
    </location>
</feature>
<feature type="region of interest" description="Disordered" evidence="2">
    <location>
        <begin position="1"/>
        <end position="133"/>
    </location>
</feature>
<accession>A0AAD4LJT4</accession>
<name>A0AAD4LJT4_9AGAM</name>
<dbReference type="EMBL" id="JAKELL010000014">
    <property type="protein sequence ID" value="KAH8994554.1"/>
    <property type="molecule type" value="Genomic_DNA"/>
</dbReference>
<keyword evidence="4" id="KW-1185">Reference proteome</keyword>
<dbReference type="AlphaFoldDB" id="A0AAD4LJT4"/>
<comment type="caution">
    <text evidence="3">The sequence shown here is derived from an EMBL/GenBank/DDBJ whole genome shotgun (WGS) entry which is preliminary data.</text>
</comment>
<evidence type="ECO:0000313" key="4">
    <source>
        <dbReference type="Proteomes" id="UP001201163"/>
    </source>
</evidence>
<feature type="compositionally biased region" description="Low complexity" evidence="2">
    <location>
        <begin position="90"/>
        <end position="122"/>
    </location>
</feature>
<proteinExistence type="predicted"/>